<dbReference type="GO" id="GO:0016020">
    <property type="term" value="C:membrane"/>
    <property type="evidence" value="ECO:0007669"/>
    <property type="project" value="UniProtKB-SubCell"/>
</dbReference>
<feature type="transmembrane region" description="Helical" evidence="6">
    <location>
        <begin position="205"/>
        <end position="229"/>
    </location>
</feature>
<dbReference type="EMBL" id="PYAU01000001">
    <property type="protein sequence ID" value="PSL37066.1"/>
    <property type="molecule type" value="Genomic_DNA"/>
</dbReference>
<accession>A0A2P8GSX0</accession>
<feature type="transmembrane region" description="Helical" evidence="6">
    <location>
        <begin position="121"/>
        <end position="144"/>
    </location>
</feature>
<evidence type="ECO:0000256" key="1">
    <source>
        <dbReference type="ARBA" id="ARBA00004141"/>
    </source>
</evidence>
<dbReference type="PANTHER" id="PTHR31272">
    <property type="entry name" value="CYTOCHROME C-TYPE BIOGENESIS PROTEIN HI_1454-RELATED"/>
    <property type="match status" value="1"/>
</dbReference>
<dbReference type="InterPro" id="IPR003834">
    <property type="entry name" value="Cyt_c_assmbl_TM_dom"/>
</dbReference>
<keyword evidence="5 6" id="KW-0472">Membrane</keyword>
<keyword evidence="4 6" id="KW-1133">Transmembrane helix</keyword>
<evidence type="ECO:0000256" key="3">
    <source>
        <dbReference type="ARBA" id="ARBA00022692"/>
    </source>
</evidence>
<evidence type="ECO:0000256" key="2">
    <source>
        <dbReference type="ARBA" id="ARBA00006143"/>
    </source>
</evidence>
<dbReference type="InterPro" id="IPR051790">
    <property type="entry name" value="Cytochrome_c-biogenesis_DsbD"/>
</dbReference>
<feature type="transmembrane region" description="Helical" evidence="6">
    <location>
        <begin position="164"/>
        <end position="193"/>
    </location>
</feature>
<dbReference type="Proteomes" id="UP000241203">
    <property type="component" value="Unassembled WGS sequence"/>
</dbReference>
<evidence type="ECO:0000313" key="9">
    <source>
        <dbReference type="Proteomes" id="UP000241203"/>
    </source>
</evidence>
<organism evidence="8 9">
    <name type="scientific">Labedella gwakjiensis</name>
    <dbReference type="NCBI Taxonomy" id="390269"/>
    <lineage>
        <taxon>Bacteria</taxon>
        <taxon>Bacillati</taxon>
        <taxon>Actinomycetota</taxon>
        <taxon>Actinomycetes</taxon>
        <taxon>Micrococcales</taxon>
        <taxon>Microbacteriaceae</taxon>
        <taxon>Labedella</taxon>
    </lineage>
</organism>
<dbReference type="GO" id="GO:0017004">
    <property type="term" value="P:cytochrome complex assembly"/>
    <property type="evidence" value="ECO:0007669"/>
    <property type="project" value="InterPro"/>
</dbReference>
<evidence type="ECO:0000256" key="6">
    <source>
        <dbReference type="SAM" id="Phobius"/>
    </source>
</evidence>
<dbReference type="Pfam" id="PF02683">
    <property type="entry name" value="DsbD_TM"/>
    <property type="match status" value="1"/>
</dbReference>
<dbReference type="PANTHER" id="PTHR31272:SF4">
    <property type="entry name" value="CYTOCHROME C-TYPE BIOGENESIS PROTEIN HI_1454-RELATED"/>
    <property type="match status" value="1"/>
</dbReference>
<protein>
    <submittedName>
        <fullName evidence="8">Cytochrome c-type biogenesis protein</fullName>
    </submittedName>
</protein>
<keyword evidence="3 6" id="KW-0812">Transmembrane</keyword>
<comment type="subcellular location">
    <subcellularLocation>
        <location evidence="1">Membrane</location>
        <topology evidence="1">Multi-pass membrane protein</topology>
    </subcellularLocation>
</comment>
<comment type="similarity">
    <text evidence="2">Belongs to the DsbD family.</text>
</comment>
<evidence type="ECO:0000313" key="8">
    <source>
        <dbReference type="EMBL" id="PSL37066.1"/>
    </source>
</evidence>
<dbReference type="AlphaFoldDB" id="A0A2P8GSX0"/>
<evidence type="ECO:0000256" key="4">
    <source>
        <dbReference type="ARBA" id="ARBA00022989"/>
    </source>
</evidence>
<feature type="transmembrane region" description="Helical" evidence="6">
    <location>
        <begin position="92"/>
        <end position="109"/>
    </location>
</feature>
<sequence length="244" mass="25441">MNPGEVITSGSLLVAVPLAMLAGLVSFASPCVLPLVPGYLGYVGGFQGDGARDRRRLVLGASLFVLGFAVVFVLYGAAFGAIGAWFVQWESVITRVLGVVVILMGLVFIGRFGAFQRTAKLSWLPATGLGGAPLLGAVFAIGWTPCIGPTLSAVLSMGFTGGSAWQGALLAFGYCLGLGIPFILIALGLGWATRSVAFLRTHIRAVNIVGGVLLIIVGVLMVSGVWTMIMYQLQGVMYGFELPI</sequence>
<evidence type="ECO:0000259" key="7">
    <source>
        <dbReference type="Pfam" id="PF02683"/>
    </source>
</evidence>
<reference evidence="8 9" key="1">
    <citation type="submission" date="2018-03" db="EMBL/GenBank/DDBJ databases">
        <title>Genomic Encyclopedia of Archaeal and Bacterial Type Strains, Phase II (KMG-II): from individual species to whole genera.</title>
        <authorList>
            <person name="Goeker M."/>
        </authorList>
    </citation>
    <scope>NUCLEOTIDE SEQUENCE [LARGE SCALE GENOMIC DNA]</scope>
    <source>
        <strain evidence="8 9">DSM 21548</strain>
    </source>
</reference>
<gene>
    <name evidence="8" type="ORF">CLV49_0672</name>
</gene>
<comment type="caution">
    <text evidence="8">The sequence shown here is derived from an EMBL/GenBank/DDBJ whole genome shotgun (WGS) entry which is preliminary data.</text>
</comment>
<feature type="transmembrane region" description="Helical" evidence="6">
    <location>
        <begin position="57"/>
        <end position="86"/>
    </location>
</feature>
<feature type="transmembrane region" description="Helical" evidence="6">
    <location>
        <begin position="12"/>
        <end position="36"/>
    </location>
</feature>
<proteinExistence type="inferred from homology"/>
<feature type="domain" description="Cytochrome C biogenesis protein transmembrane" evidence="7">
    <location>
        <begin position="13"/>
        <end position="224"/>
    </location>
</feature>
<evidence type="ECO:0000256" key="5">
    <source>
        <dbReference type="ARBA" id="ARBA00023136"/>
    </source>
</evidence>
<name>A0A2P8GSX0_9MICO</name>